<comment type="caution">
    <text evidence="5">The sequence shown here is derived from an EMBL/GenBank/DDBJ whole genome shotgun (WGS) entry which is preliminary data.</text>
</comment>
<evidence type="ECO:0000313" key="6">
    <source>
        <dbReference type="Proteomes" id="UP000295496"/>
    </source>
</evidence>
<dbReference type="InterPro" id="IPR018060">
    <property type="entry name" value="HTH_AraC"/>
</dbReference>
<evidence type="ECO:0000313" key="5">
    <source>
        <dbReference type="EMBL" id="TCK71320.1"/>
    </source>
</evidence>
<evidence type="ECO:0000256" key="1">
    <source>
        <dbReference type="ARBA" id="ARBA00023015"/>
    </source>
</evidence>
<dbReference type="GO" id="GO:0043565">
    <property type="term" value="F:sequence-specific DNA binding"/>
    <property type="evidence" value="ECO:0007669"/>
    <property type="project" value="InterPro"/>
</dbReference>
<evidence type="ECO:0000259" key="4">
    <source>
        <dbReference type="PROSITE" id="PS01124"/>
    </source>
</evidence>
<dbReference type="PROSITE" id="PS00041">
    <property type="entry name" value="HTH_ARAC_FAMILY_1"/>
    <property type="match status" value="1"/>
</dbReference>
<dbReference type="Pfam" id="PF12833">
    <property type="entry name" value="HTH_18"/>
    <property type="match status" value="1"/>
</dbReference>
<dbReference type="Gene3D" id="1.10.10.60">
    <property type="entry name" value="Homeodomain-like"/>
    <property type="match status" value="2"/>
</dbReference>
<dbReference type="SUPFAM" id="SSF46689">
    <property type="entry name" value="Homeodomain-like"/>
    <property type="match status" value="2"/>
</dbReference>
<name>A0A4R1L2V0_9PAST</name>
<keyword evidence="6" id="KW-1185">Reference proteome</keyword>
<dbReference type="SMART" id="SM00342">
    <property type="entry name" value="HTH_ARAC"/>
    <property type="match status" value="1"/>
</dbReference>
<proteinExistence type="predicted"/>
<feature type="domain" description="HTH araC/xylS-type" evidence="4">
    <location>
        <begin position="203"/>
        <end position="301"/>
    </location>
</feature>
<dbReference type="PROSITE" id="PS01124">
    <property type="entry name" value="HTH_ARAC_FAMILY_2"/>
    <property type="match status" value="1"/>
</dbReference>
<dbReference type="NCBIfam" id="NF007693">
    <property type="entry name" value="PRK10371.1"/>
    <property type="match status" value="1"/>
</dbReference>
<dbReference type="Proteomes" id="UP000295496">
    <property type="component" value="Unassembled WGS sequence"/>
</dbReference>
<organism evidence="5 6">
    <name type="scientific">Lonepinella koalarum</name>
    <dbReference type="NCBI Taxonomy" id="53417"/>
    <lineage>
        <taxon>Bacteria</taxon>
        <taxon>Pseudomonadati</taxon>
        <taxon>Pseudomonadota</taxon>
        <taxon>Gammaproteobacteria</taxon>
        <taxon>Pasteurellales</taxon>
        <taxon>Pasteurellaceae</taxon>
        <taxon>Lonepinella</taxon>
    </lineage>
</organism>
<dbReference type="RefSeq" id="WP_132299990.1">
    <property type="nucleotide sequence ID" value="NZ_CP170642.1"/>
</dbReference>
<dbReference type="PANTHER" id="PTHR43280:SF14">
    <property type="entry name" value="MELIBIOSE OPERON REGULATORY PROTEIN"/>
    <property type="match status" value="1"/>
</dbReference>
<dbReference type="InterPro" id="IPR018062">
    <property type="entry name" value="HTH_AraC-typ_CS"/>
</dbReference>
<keyword evidence="1" id="KW-0805">Transcription regulation</keyword>
<keyword evidence="3" id="KW-0804">Transcription</keyword>
<dbReference type="GO" id="GO:0003700">
    <property type="term" value="F:DNA-binding transcription factor activity"/>
    <property type="evidence" value="ECO:0007669"/>
    <property type="project" value="InterPro"/>
</dbReference>
<dbReference type="AlphaFoldDB" id="A0A4R1L2V0"/>
<evidence type="ECO:0000256" key="2">
    <source>
        <dbReference type="ARBA" id="ARBA00023125"/>
    </source>
</evidence>
<keyword evidence="2" id="KW-0238">DNA-binding</keyword>
<accession>A0A4R1L2V0</accession>
<evidence type="ECO:0000256" key="3">
    <source>
        <dbReference type="ARBA" id="ARBA00023163"/>
    </source>
</evidence>
<dbReference type="InterPro" id="IPR009057">
    <property type="entry name" value="Homeodomain-like_sf"/>
</dbReference>
<protein>
    <submittedName>
        <fullName evidence="5">AraC family transcriptional regulator</fullName>
    </submittedName>
</protein>
<reference evidence="5 6" key="1">
    <citation type="submission" date="2019-03" db="EMBL/GenBank/DDBJ databases">
        <title>Genomic Encyclopedia of Type Strains, Phase IV (KMG-IV): sequencing the most valuable type-strain genomes for metagenomic binning, comparative biology and taxonomic classification.</title>
        <authorList>
            <person name="Goeker M."/>
        </authorList>
    </citation>
    <scope>NUCLEOTIDE SEQUENCE [LARGE SCALE GENOMIC DNA]</scope>
    <source>
        <strain evidence="5 6">DSM 10053</strain>
    </source>
</reference>
<gene>
    <name evidence="5" type="ORF">EV692_0390</name>
</gene>
<dbReference type="EMBL" id="SMGJ01000001">
    <property type="protein sequence ID" value="TCK71320.1"/>
    <property type="molecule type" value="Genomic_DNA"/>
</dbReference>
<dbReference type="PANTHER" id="PTHR43280">
    <property type="entry name" value="ARAC-FAMILY TRANSCRIPTIONAL REGULATOR"/>
    <property type="match status" value="1"/>
</dbReference>
<sequence length="331" mass="37673">MKENQKNQDSTLTFADNLPQESEEISPLALYHTQYPVHVTLQQPPGVMEGYHWHGHMEINIPFGDVEYIFNGKNIPIKAGHIALFWASVPHRLVDCQACSAMAVLDIPVHLFLSWSLPNKLINQITHGMILQSNQADLVGRFEIERWQKELQLADSNRQQLVYNEIQLMIKRMSFDGWQALASGAEYNKQENNNSRHQLNYVSLMLNHIATHYSQALTAADIASAVGLNPNYAMGLFKKTMQLTIKQYIIMMRINHAKALLSDTDKSMLDISLSSGFNALSRFYDNFQKQVGTSPQNYRKFCRSNQHWHTQGFSPIKGKIKGASDGLQLLL</sequence>